<feature type="compositionally biased region" description="Polar residues" evidence="4">
    <location>
        <begin position="394"/>
        <end position="405"/>
    </location>
</feature>
<dbReference type="InterPro" id="IPR002104">
    <property type="entry name" value="Integrase_catalytic"/>
</dbReference>
<proteinExistence type="inferred from homology"/>
<protein>
    <submittedName>
        <fullName evidence="6">Integrase</fullName>
    </submittedName>
</protein>
<evidence type="ECO:0000256" key="1">
    <source>
        <dbReference type="ARBA" id="ARBA00008857"/>
    </source>
</evidence>
<evidence type="ECO:0000313" key="6">
    <source>
        <dbReference type="EMBL" id="MBA8920080.1"/>
    </source>
</evidence>
<sequence length="405" mass="45243">MSPQRRNPRLGVEDRWHRADKSRSASYGKGKRWRARWVEPSGAEKAKAFDRKTDAEQYLKNVTASMVSGQYVAPEGGNVLTREILHRFLSGLDVKHSTLLGYRSAIDAQIMPRWGDVPLKAIATSDIKGWLVAMQRGNPDARLKRERDGLSSGSARKTGQVFSMALDVAVHDRLIARNPMENVKLPRQGQPRQGMSLTRDQLHGLAEAMTTNDRVLTLVLGYTGLRWGEAIGLTVKSVDYERRRIHVRRTYSEAGGSIREETPKSHEARWVPFPPFLSAELHKVTNGKAQGADIFTTAQGRPIHGTNWIHRVYRPALTRAGIPDAQDRVIHDLRHTYASLAIRAGANVKQLQKAMGHADATITLNQYADLFEDDYADLGERLEPPADSLRTAGPRNNETPGQKTI</sequence>
<dbReference type="Gene3D" id="1.10.150.130">
    <property type="match status" value="1"/>
</dbReference>
<dbReference type="Proteomes" id="UP000546252">
    <property type="component" value="Unassembled WGS sequence"/>
</dbReference>
<gene>
    <name evidence="6" type="ORF">HNR24_000013</name>
</gene>
<accession>A0A839FEC1</accession>
<comment type="caution">
    <text evidence="6">The sequence shown here is derived from an EMBL/GenBank/DDBJ whole genome shotgun (WGS) entry which is preliminary data.</text>
</comment>
<dbReference type="GO" id="GO:0006310">
    <property type="term" value="P:DNA recombination"/>
    <property type="evidence" value="ECO:0007669"/>
    <property type="project" value="UniProtKB-KW"/>
</dbReference>
<evidence type="ECO:0000313" key="7">
    <source>
        <dbReference type="Proteomes" id="UP000546252"/>
    </source>
</evidence>
<organism evidence="6 7">
    <name type="scientific">Nesterenkonia jeotgali</name>
    <dbReference type="NCBI Taxonomy" id="317018"/>
    <lineage>
        <taxon>Bacteria</taxon>
        <taxon>Bacillati</taxon>
        <taxon>Actinomycetota</taxon>
        <taxon>Actinomycetes</taxon>
        <taxon>Micrococcales</taxon>
        <taxon>Micrococcaceae</taxon>
        <taxon>Nesterenkonia</taxon>
    </lineage>
</organism>
<dbReference type="InterPro" id="IPR010998">
    <property type="entry name" value="Integrase_recombinase_N"/>
</dbReference>
<reference evidence="6 7" key="1">
    <citation type="submission" date="2020-08" db="EMBL/GenBank/DDBJ databases">
        <title>Sequencing the genomes of 1000 actinobacteria strains.</title>
        <authorList>
            <person name="Klenk H.-P."/>
        </authorList>
    </citation>
    <scope>NUCLEOTIDE SEQUENCE [LARGE SCALE GENOMIC DNA]</scope>
    <source>
        <strain evidence="6 7">DSM 19081</strain>
    </source>
</reference>
<dbReference type="GO" id="GO:0003677">
    <property type="term" value="F:DNA binding"/>
    <property type="evidence" value="ECO:0007669"/>
    <property type="project" value="UniProtKB-KW"/>
</dbReference>
<feature type="region of interest" description="Disordered" evidence="4">
    <location>
        <begin position="1"/>
        <end position="29"/>
    </location>
</feature>
<dbReference type="RefSeq" id="WP_182494637.1">
    <property type="nucleotide sequence ID" value="NZ_BAAAKT010000001.1"/>
</dbReference>
<dbReference type="EMBL" id="JACJIH010000001">
    <property type="protein sequence ID" value="MBA8920080.1"/>
    <property type="molecule type" value="Genomic_DNA"/>
</dbReference>
<dbReference type="InterPro" id="IPR013762">
    <property type="entry name" value="Integrase-like_cat_sf"/>
</dbReference>
<evidence type="ECO:0000256" key="2">
    <source>
        <dbReference type="ARBA" id="ARBA00023125"/>
    </source>
</evidence>
<dbReference type="AlphaFoldDB" id="A0A839FEC1"/>
<evidence type="ECO:0000256" key="4">
    <source>
        <dbReference type="SAM" id="MobiDB-lite"/>
    </source>
</evidence>
<name>A0A839FEC1_9MICC</name>
<dbReference type="PANTHER" id="PTHR30349">
    <property type="entry name" value="PHAGE INTEGRASE-RELATED"/>
    <property type="match status" value="1"/>
</dbReference>
<evidence type="ECO:0000259" key="5">
    <source>
        <dbReference type="PROSITE" id="PS51898"/>
    </source>
</evidence>
<dbReference type="InterPro" id="IPR011010">
    <property type="entry name" value="DNA_brk_join_enz"/>
</dbReference>
<keyword evidence="2" id="KW-0238">DNA-binding</keyword>
<dbReference type="Pfam" id="PF00589">
    <property type="entry name" value="Phage_integrase"/>
    <property type="match status" value="1"/>
</dbReference>
<dbReference type="SUPFAM" id="SSF56349">
    <property type="entry name" value="DNA breaking-rejoining enzymes"/>
    <property type="match status" value="1"/>
</dbReference>
<dbReference type="Gene3D" id="1.10.443.10">
    <property type="entry name" value="Intergrase catalytic core"/>
    <property type="match status" value="1"/>
</dbReference>
<dbReference type="CDD" id="cd01189">
    <property type="entry name" value="INT_ICEBs1_C_like"/>
    <property type="match status" value="1"/>
</dbReference>
<comment type="similarity">
    <text evidence="1">Belongs to the 'phage' integrase family.</text>
</comment>
<dbReference type="PROSITE" id="PS51898">
    <property type="entry name" value="TYR_RECOMBINASE"/>
    <property type="match status" value="1"/>
</dbReference>
<evidence type="ECO:0000256" key="3">
    <source>
        <dbReference type="ARBA" id="ARBA00023172"/>
    </source>
</evidence>
<dbReference type="GO" id="GO:0015074">
    <property type="term" value="P:DNA integration"/>
    <property type="evidence" value="ECO:0007669"/>
    <property type="project" value="InterPro"/>
</dbReference>
<feature type="compositionally biased region" description="Basic and acidic residues" evidence="4">
    <location>
        <begin position="11"/>
        <end position="23"/>
    </location>
</feature>
<dbReference type="InterPro" id="IPR050090">
    <property type="entry name" value="Tyrosine_recombinase_XerCD"/>
</dbReference>
<feature type="region of interest" description="Disordered" evidence="4">
    <location>
        <begin position="381"/>
        <end position="405"/>
    </location>
</feature>
<dbReference type="PANTHER" id="PTHR30349:SF64">
    <property type="entry name" value="PROPHAGE INTEGRASE INTD-RELATED"/>
    <property type="match status" value="1"/>
</dbReference>
<feature type="domain" description="Tyr recombinase" evidence="5">
    <location>
        <begin position="192"/>
        <end position="383"/>
    </location>
</feature>
<keyword evidence="3" id="KW-0233">DNA recombination</keyword>